<dbReference type="OrthoDB" id="1442826at2"/>
<dbReference type="AlphaFoldDB" id="A0A1W2H817"/>
<dbReference type="Proteomes" id="UP000192333">
    <property type="component" value="Chromosome I"/>
</dbReference>
<dbReference type="EMBL" id="LT838813">
    <property type="protein sequence ID" value="SMD44716.1"/>
    <property type="molecule type" value="Genomic_DNA"/>
</dbReference>
<organism evidence="2 3">
    <name type="scientific">Aquiflexum balticum DSM 16537</name>
    <dbReference type="NCBI Taxonomy" id="758820"/>
    <lineage>
        <taxon>Bacteria</taxon>
        <taxon>Pseudomonadati</taxon>
        <taxon>Bacteroidota</taxon>
        <taxon>Cytophagia</taxon>
        <taxon>Cytophagales</taxon>
        <taxon>Cyclobacteriaceae</taxon>
        <taxon>Aquiflexum</taxon>
    </lineage>
</organism>
<proteinExistence type="predicted"/>
<keyword evidence="3" id="KW-1185">Reference proteome</keyword>
<gene>
    <name evidence="2" type="ORF">SAMN00777080_3344</name>
</gene>
<accession>A0A1W2H817</accession>
<protein>
    <submittedName>
        <fullName evidence="2">Uncharacterized protein</fullName>
    </submittedName>
</protein>
<dbReference type="RefSeq" id="WP_084121508.1">
    <property type="nucleotide sequence ID" value="NZ_LT838813.1"/>
</dbReference>
<reference evidence="3" key="1">
    <citation type="submission" date="2017-04" db="EMBL/GenBank/DDBJ databases">
        <authorList>
            <person name="Varghese N."/>
            <person name="Submissions S."/>
        </authorList>
    </citation>
    <scope>NUCLEOTIDE SEQUENCE [LARGE SCALE GENOMIC DNA]</scope>
    <source>
        <strain evidence="3">DSM 16537</strain>
    </source>
</reference>
<evidence type="ECO:0000313" key="2">
    <source>
        <dbReference type="EMBL" id="SMD44716.1"/>
    </source>
</evidence>
<evidence type="ECO:0000256" key="1">
    <source>
        <dbReference type="SAM" id="MobiDB-lite"/>
    </source>
</evidence>
<dbReference type="STRING" id="758820.SAMN00777080_3344"/>
<feature type="region of interest" description="Disordered" evidence="1">
    <location>
        <begin position="228"/>
        <end position="254"/>
    </location>
</feature>
<sequence length="254" mass="29312">MNYIKHLSAVFQQMDADTRLTPYHISLYMALFRRWNLNFFKNPISVSRDELMRLSKIGSVNTYTKCLKELDRFGFIRYEPSYNPHRGSLIYLYSFDKGSDTGADNGSEIAVRPFTNNTNPLNSENATNLGERAKKMETGSNDLEMKKKEKLRQKKKEVSGYGPDIPPLEDHVKIYFDEKGYPPVEAEKFYNYFQSNGWLVGGRSKMKDWKAAARNWMLNAQKFNAYAKDQRNYQPGPKPGNLHSGTGKDYGEPL</sequence>
<name>A0A1W2H817_9BACT</name>
<evidence type="ECO:0000313" key="3">
    <source>
        <dbReference type="Proteomes" id="UP000192333"/>
    </source>
</evidence>